<gene>
    <name evidence="2" type="ORF">DFH07DRAFT_777394</name>
</gene>
<evidence type="ECO:0000313" key="3">
    <source>
        <dbReference type="Proteomes" id="UP001215280"/>
    </source>
</evidence>
<dbReference type="Proteomes" id="UP001215280">
    <property type="component" value="Unassembled WGS sequence"/>
</dbReference>
<organism evidence="2 3">
    <name type="scientific">Mycena maculata</name>
    <dbReference type="NCBI Taxonomy" id="230809"/>
    <lineage>
        <taxon>Eukaryota</taxon>
        <taxon>Fungi</taxon>
        <taxon>Dikarya</taxon>
        <taxon>Basidiomycota</taxon>
        <taxon>Agaricomycotina</taxon>
        <taxon>Agaricomycetes</taxon>
        <taxon>Agaricomycetidae</taxon>
        <taxon>Agaricales</taxon>
        <taxon>Marasmiineae</taxon>
        <taxon>Mycenaceae</taxon>
        <taxon>Mycena</taxon>
    </lineage>
</organism>
<keyword evidence="3" id="KW-1185">Reference proteome</keyword>
<dbReference type="EMBL" id="JARJLG010000112">
    <property type="protein sequence ID" value="KAJ7743478.1"/>
    <property type="molecule type" value="Genomic_DNA"/>
</dbReference>
<reference evidence="2" key="1">
    <citation type="submission" date="2023-03" db="EMBL/GenBank/DDBJ databases">
        <title>Massive genome expansion in bonnet fungi (Mycena s.s.) driven by repeated elements and novel gene families across ecological guilds.</title>
        <authorList>
            <consortium name="Lawrence Berkeley National Laboratory"/>
            <person name="Harder C.B."/>
            <person name="Miyauchi S."/>
            <person name="Viragh M."/>
            <person name="Kuo A."/>
            <person name="Thoen E."/>
            <person name="Andreopoulos B."/>
            <person name="Lu D."/>
            <person name="Skrede I."/>
            <person name="Drula E."/>
            <person name="Henrissat B."/>
            <person name="Morin E."/>
            <person name="Kohler A."/>
            <person name="Barry K."/>
            <person name="LaButti K."/>
            <person name="Morin E."/>
            <person name="Salamov A."/>
            <person name="Lipzen A."/>
            <person name="Mereny Z."/>
            <person name="Hegedus B."/>
            <person name="Baldrian P."/>
            <person name="Stursova M."/>
            <person name="Weitz H."/>
            <person name="Taylor A."/>
            <person name="Grigoriev I.V."/>
            <person name="Nagy L.G."/>
            <person name="Martin F."/>
            <person name="Kauserud H."/>
        </authorList>
    </citation>
    <scope>NUCLEOTIDE SEQUENCE</scope>
    <source>
        <strain evidence="2">CBHHK188m</strain>
    </source>
</reference>
<comment type="caution">
    <text evidence="2">The sequence shown here is derived from an EMBL/GenBank/DDBJ whole genome shotgun (WGS) entry which is preliminary data.</text>
</comment>
<accession>A0AAD7N420</accession>
<feature type="compositionally biased region" description="Polar residues" evidence="1">
    <location>
        <begin position="309"/>
        <end position="336"/>
    </location>
</feature>
<protein>
    <submittedName>
        <fullName evidence="2">Uncharacterized protein</fullName>
    </submittedName>
</protein>
<feature type="region of interest" description="Disordered" evidence="1">
    <location>
        <begin position="304"/>
        <end position="377"/>
    </location>
</feature>
<sequence length="664" mass="74873">MSIDLLKNRIPEAPLGPFDGRVGAILRVGAETFFVTTNTDYVPQFVPISTTHPVSLRNDMRYGLDDPTLWPQKYSPTYCHLAAIPKPEERPDLAVMWWNPTPGDFEVGSAVTRGLGKLKFPQLVPFITAMDDLRTRIRKYTESTNEIHSLFPRLTASIDMALDRLRSLPSTYEKMVFGFTSMQRSYLELEALLSYMSVYKPRMESSDSKTGDLVVKHCMGAFTHEPQIAQMFFKAGLPFWLIRPTYVFDTENILAVVEVSLPPFPVDSTMEHPVLYTGNDTDDKIAAMHRAALQLPWYQDPFAVDAPGQTASQETGTSNAELSQGPSSTRAASGSRYQPYARPPTSHQSHSIVGRGRGEASHGAGGGRGDQPNSKNRNKYIVYDGEEMPSVIQTWAVALSQVNTNIPSLSLRAADREYILPEPALLITPTLQARRYQFIHHWRLLRDAFLFCLGNSDRPVTLSSQEWRDVLEGRVQNRRRNARTKNSRPLEEVIAPVLHACKMDALEGYPPSQESVPAYSTDQAKQVVWELAEMNFRFELLSLDKRASGRDRRESVKMCFAGGMLVEIPMEHSQLGLASPALVDRHRYHLRLATLMLDWRTQCRRPAFIVADIKNKRGWSQGEMEGLEKAVANYYTDTFFELFGRAAVIPMRLERGIVPLPSLT</sequence>
<proteinExistence type="predicted"/>
<evidence type="ECO:0000313" key="2">
    <source>
        <dbReference type="EMBL" id="KAJ7743478.1"/>
    </source>
</evidence>
<dbReference type="AlphaFoldDB" id="A0AAD7N420"/>
<name>A0AAD7N420_9AGAR</name>
<evidence type="ECO:0000256" key="1">
    <source>
        <dbReference type="SAM" id="MobiDB-lite"/>
    </source>
</evidence>